<dbReference type="InterPro" id="IPR050535">
    <property type="entry name" value="DNA_Repair-Maintenance_Comp"/>
</dbReference>
<evidence type="ECO:0000313" key="4">
    <source>
        <dbReference type="EMBL" id="PLR96427.1"/>
    </source>
</evidence>
<gene>
    <name evidence="3" type="ORF">CU635_08340</name>
    <name evidence="4" type="ORF">CVD25_11920</name>
</gene>
<feature type="domain" description="Calcineurin-like phosphoesterase" evidence="2">
    <location>
        <begin position="5"/>
        <end position="201"/>
    </location>
</feature>
<dbReference type="PANTHER" id="PTHR30337">
    <property type="entry name" value="COMPONENT OF ATP-DEPENDENT DSDNA EXONUCLEASE"/>
    <property type="match status" value="1"/>
</dbReference>
<dbReference type="AlphaFoldDB" id="A0A2N5GNG4"/>
<keyword evidence="6" id="KW-1185">Reference proteome</keyword>
<keyword evidence="1" id="KW-0378">Hydrolase</keyword>
<dbReference type="Pfam" id="PF00149">
    <property type="entry name" value="Metallophos"/>
    <property type="match status" value="1"/>
</dbReference>
<dbReference type="Gene3D" id="3.60.21.10">
    <property type="match status" value="1"/>
</dbReference>
<evidence type="ECO:0000313" key="3">
    <source>
        <dbReference type="EMBL" id="PLR83741.1"/>
    </source>
</evidence>
<organism evidence="3 5">
    <name type="scientific">Bacillus canaveralius</name>
    <dbReference type="NCBI Taxonomy" id="1403243"/>
    <lineage>
        <taxon>Bacteria</taxon>
        <taxon>Bacillati</taxon>
        <taxon>Bacillota</taxon>
        <taxon>Bacilli</taxon>
        <taxon>Bacillales</taxon>
        <taxon>Bacillaceae</taxon>
        <taxon>Bacillus</taxon>
    </lineage>
</organism>
<dbReference type="SUPFAM" id="SSF56300">
    <property type="entry name" value="Metallo-dependent phosphatases"/>
    <property type="match status" value="1"/>
</dbReference>
<evidence type="ECO:0000256" key="1">
    <source>
        <dbReference type="ARBA" id="ARBA00022801"/>
    </source>
</evidence>
<evidence type="ECO:0000313" key="5">
    <source>
        <dbReference type="Proteomes" id="UP000234951"/>
    </source>
</evidence>
<sequence>MKKITFIHAADLHLDSPMSGLKHLPEAIFDRLQESTFRAFRKITDEAINRQVDFLIISGDIFDGEDRSIRAQTRFRKEMDRLFKHDIQVYLIHGNHDHLGGSWVELNMPANVHIFRDNVEVLTYNTSEGTSVHLYGFSYVKKHVLERRINDYVKKTGADFHIGILHGNHEGNSDHGNYAPFHLRELIEKEFDYWALGHIHKRTVLSEMPAVVYPGNIQGRHKKETGMKGCYFVSLAGTETKLEFIPASDVIWEKAELDMARSEAATFGDLCKLCSMVLEDHRHEGLATILQITLKNVSFETQTNVLAEELLEVLQEQERDEESFVWTASIQIEERIDWDRDRLKSEADFYSELFNIIDKYDDAEGTLSSLYSHPAARKYLERLTKSEQSALIKESEQLLIRLLYQ</sequence>
<dbReference type="CDD" id="cd00840">
    <property type="entry name" value="MPP_Mre11_N"/>
    <property type="match status" value="1"/>
</dbReference>
<dbReference type="InterPro" id="IPR004843">
    <property type="entry name" value="Calcineurin-like_PHP"/>
</dbReference>
<dbReference type="RefSeq" id="WP_101576800.1">
    <property type="nucleotide sequence ID" value="NZ_PGVA01000016.1"/>
</dbReference>
<protein>
    <submittedName>
        <fullName evidence="3">DNA repair exonuclease</fullName>
    </submittedName>
</protein>
<dbReference type="EMBL" id="PGVD01000032">
    <property type="protein sequence ID" value="PLR96427.1"/>
    <property type="molecule type" value="Genomic_DNA"/>
</dbReference>
<dbReference type="OrthoDB" id="9773856at2"/>
<dbReference type="PANTHER" id="PTHR30337:SF7">
    <property type="entry name" value="PHOSPHOESTERASE"/>
    <property type="match status" value="1"/>
</dbReference>
<proteinExistence type="predicted"/>
<dbReference type="Proteomes" id="UP000235114">
    <property type="component" value="Unassembled WGS sequence"/>
</dbReference>
<dbReference type="InterPro" id="IPR041796">
    <property type="entry name" value="Mre11_N"/>
</dbReference>
<keyword evidence="3" id="KW-0540">Nuclease</keyword>
<dbReference type="GO" id="GO:0004527">
    <property type="term" value="F:exonuclease activity"/>
    <property type="evidence" value="ECO:0007669"/>
    <property type="project" value="UniProtKB-KW"/>
</dbReference>
<reference evidence="4 6" key="2">
    <citation type="submission" date="2017-12" db="EMBL/GenBank/DDBJ databases">
        <title>Comparative Functional Genomics of Dry Heat Resistant strains isolated from the Viking Spacecraft.</title>
        <authorList>
            <person name="Seuylemezian A."/>
            <person name="Cooper K."/>
            <person name="Vaishampayan P."/>
        </authorList>
    </citation>
    <scope>NUCLEOTIDE SEQUENCE [LARGE SCALE GENOMIC DNA]</scope>
    <source>
        <strain evidence="4 6">ATCC 29669</strain>
    </source>
</reference>
<evidence type="ECO:0000259" key="2">
    <source>
        <dbReference type="Pfam" id="PF00149"/>
    </source>
</evidence>
<dbReference type="InterPro" id="IPR029052">
    <property type="entry name" value="Metallo-depent_PP-like"/>
</dbReference>
<name>A0A2N5GNG4_9BACI</name>
<comment type="caution">
    <text evidence="3">The sequence shown here is derived from an EMBL/GenBank/DDBJ whole genome shotgun (WGS) entry which is preliminary data.</text>
</comment>
<dbReference type="InterPro" id="IPR014576">
    <property type="entry name" value="Pesterase_YhaO"/>
</dbReference>
<dbReference type="PIRSF" id="PIRSF033091">
    <property type="entry name" value="Pesterase_YhaO"/>
    <property type="match status" value="1"/>
</dbReference>
<keyword evidence="3" id="KW-0269">Exonuclease</keyword>
<reference evidence="3 5" key="1">
    <citation type="submission" date="2017-11" db="EMBL/GenBank/DDBJ databases">
        <title>Comparitive Functional Genomics of Dry Heat Resistant strains isolated from the Viking Spacecraft.</title>
        <authorList>
            <person name="Seuylemezian A."/>
            <person name="Cooper K."/>
            <person name="Vaishampayan P."/>
        </authorList>
    </citation>
    <scope>NUCLEOTIDE SEQUENCE [LARGE SCALE GENOMIC DNA]</scope>
    <source>
        <strain evidence="3 5">M4.6</strain>
    </source>
</reference>
<evidence type="ECO:0000313" key="6">
    <source>
        <dbReference type="Proteomes" id="UP000235114"/>
    </source>
</evidence>
<dbReference type="EMBL" id="PGVA01000016">
    <property type="protein sequence ID" value="PLR83741.1"/>
    <property type="molecule type" value="Genomic_DNA"/>
</dbReference>
<dbReference type="Proteomes" id="UP000234951">
    <property type="component" value="Unassembled WGS sequence"/>
</dbReference>
<accession>A0A2N5GNG4</accession>